<evidence type="ECO:0000313" key="1">
    <source>
        <dbReference type="EMBL" id="RKP27967.1"/>
    </source>
</evidence>
<sequence length="154" mass="17121">MEWRRKTAPNDNAVLAAHHSAALMDKDHVHARTCQVVMVTSPAVALRHPIAQCARRDRAIHIKPYELWRGHRSSSTTLFDPLRRNCTVATSIVAIFIHAQASTGTSFCRAHSTAGLWHPVRRIHRRWHRSMAVPPSYPAIATAAATPQVKTANG</sequence>
<dbReference type="Proteomes" id="UP000278143">
    <property type="component" value="Unassembled WGS sequence"/>
</dbReference>
<organism evidence="1 2">
    <name type="scientific">Syncephalis pseudoplumigaleata</name>
    <dbReference type="NCBI Taxonomy" id="1712513"/>
    <lineage>
        <taxon>Eukaryota</taxon>
        <taxon>Fungi</taxon>
        <taxon>Fungi incertae sedis</taxon>
        <taxon>Zoopagomycota</taxon>
        <taxon>Zoopagomycotina</taxon>
        <taxon>Zoopagomycetes</taxon>
        <taxon>Zoopagales</taxon>
        <taxon>Piptocephalidaceae</taxon>
        <taxon>Syncephalis</taxon>
    </lineage>
</organism>
<evidence type="ECO:0000313" key="2">
    <source>
        <dbReference type="Proteomes" id="UP000278143"/>
    </source>
</evidence>
<reference evidence="2" key="1">
    <citation type="journal article" date="2018" name="Nat. Microbiol.">
        <title>Leveraging single-cell genomics to expand the fungal tree of life.</title>
        <authorList>
            <person name="Ahrendt S.R."/>
            <person name="Quandt C.A."/>
            <person name="Ciobanu D."/>
            <person name="Clum A."/>
            <person name="Salamov A."/>
            <person name="Andreopoulos B."/>
            <person name="Cheng J.F."/>
            <person name="Woyke T."/>
            <person name="Pelin A."/>
            <person name="Henrissat B."/>
            <person name="Reynolds N.K."/>
            <person name="Benny G.L."/>
            <person name="Smith M.E."/>
            <person name="James T.Y."/>
            <person name="Grigoriev I.V."/>
        </authorList>
    </citation>
    <scope>NUCLEOTIDE SEQUENCE [LARGE SCALE GENOMIC DNA]</scope>
    <source>
        <strain evidence="2">Benny S71-1</strain>
    </source>
</reference>
<accession>A0A4P9Z5R0</accession>
<gene>
    <name evidence="1" type="ORF">SYNPS1DRAFT_26413</name>
</gene>
<protein>
    <submittedName>
        <fullName evidence="1">Uncharacterized protein</fullName>
    </submittedName>
</protein>
<keyword evidence="2" id="KW-1185">Reference proteome</keyword>
<proteinExistence type="predicted"/>
<dbReference type="EMBL" id="KZ989130">
    <property type="protein sequence ID" value="RKP27967.1"/>
    <property type="molecule type" value="Genomic_DNA"/>
</dbReference>
<name>A0A4P9Z5R0_9FUNG</name>
<dbReference type="AlphaFoldDB" id="A0A4P9Z5R0"/>